<keyword evidence="4" id="KW-1185">Reference proteome</keyword>
<feature type="region of interest" description="Disordered" evidence="1">
    <location>
        <begin position="335"/>
        <end position="386"/>
    </location>
</feature>
<feature type="region of interest" description="Disordered" evidence="1">
    <location>
        <begin position="567"/>
        <end position="653"/>
    </location>
</feature>
<protein>
    <submittedName>
        <fullName evidence="3">Uncharacterized protein</fullName>
    </submittedName>
</protein>
<evidence type="ECO:0000256" key="1">
    <source>
        <dbReference type="SAM" id="MobiDB-lite"/>
    </source>
</evidence>
<keyword evidence="2" id="KW-0732">Signal</keyword>
<dbReference type="Proteomes" id="UP000191285">
    <property type="component" value="Unassembled WGS sequence"/>
</dbReference>
<name>A0A1V6TN66_9EURO</name>
<feature type="compositionally biased region" description="Gly residues" evidence="1">
    <location>
        <begin position="592"/>
        <end position="606"/>
    </location>
</feature>
<dbReference type="AlphaFoldDB" id="A0A1V6TN66"/>
<feature type="chain" id="PRO_5012641646" evidence="2">
    <location>
        <begin position="25"/>
        <end position="744"/>
    </location>
</feature>
<organism evidence="3 4">
    <name type="scientific">Penicillium steckii</name>
    <dbReference type="NCBI Taxonomy" id="303698"/>
    <lineage>
        <taxon>Eukaryota</taxon>
        <taxon>Fungi</taxon>
        <taxon>Dikarya</taxon>
        <taxon>Ascomycota</taxon>
        <taxon>Pezizomycotina</taxon>
        <taxon>Eurotiomycetes</taxon>
        <taxon>Eurotiomycetidae</taxon>
        <taxon>Eurotiales</taxon>
        <taxon>Aspergillaceae</taxon>
        <taxon>Penicillium</taxon>
    </lineage>
</organism>
<dbReference type="EMBL" id="MLKD01000004">
    <property type="protein sequence ID" value="OQE27777.1"/>
    <property type="molecule type" value="Genomic_DNA"/>
</dbReference>
<feature type="region of interest" description="Disordered" evidence="1">
    <location>
        <begin position="681"/>
        <end position="700"/>
    </location>
</feature>
<feature type="compositionally biased region" description="Gly residues" evidence="1">
    <location>
        <begin position="726"/>
        <end position="744"/>
    </location>
</feature>
<dbReference type="STRING" id="303698.A0A1V6TN66"/>
<dbReference type="InterPro" id="IPR010816">
    <property type="entry name" value="Het-C"/>
</dbReference>
<comment type="caution">
    <text evidence="3">The sequence shown here is derived from an EMBL/GenBank/DDBJ whole genome shotgun (WGS) entry which is preliminary data.</text>
</comment>
<feature type="signal peptide" evidence="2">
    <location>
        <begin position="1"/>
        <end position="24"/>
    </location>
</feature>
<reference evidence="4" key="1">
    <citation type="journal article" date="2017" name="Nat. Microbiol.">
        <title>Global analysis of biosynthetic gene clusters reveals vast potential of secondary metabolite production in Penicillium species.</title>
        <authorList>
            <person name="Nielsen J.C."/>
            <person name="Grijseels S."/>
            <person name="Prigent S."/>
            <person name="Ji B."/>
            <person name="Dainat J."/>
            <person name="Nielsen K.F."/>
            <person name="Frisvad J.C."/>
            <person name="Workman M."/>
            <person name="Nielsen J."/>
        </authorList>
    </citation>
    <scope>NUCLEOTIDE SEQUENCE [LARGE SCALE GENOMIC DNA]</scope>
    <source>
        <strain evidence="4">IBT 24891</strain>
    </source>
</reference>
<dbReference type="PANTHER" id="PTHR14905:SF7">
    <property type="entry name" value="VON WILLEBRAND FACTOR A DOMAIN-CONTAINING PROTEIN 7"/>
    <property type="match status" value="1"/>
</dbReference>
<dbReference type="PANTHER" id="PTHR14905">
    <property type="entry name" value="NG37"/>
    <property type="match status" value="1"/>
</dbReference>
<dbReference type="Pfam" id="PF07217">
    <property type="entry name" value="Het-C"/>
    <property type="match status" value="1"/>
</dbReference>
<evidence type="ECO:0000313" key="4">
    <source>
        <dbReference type="Proteomes" id="UP000191285"/>
    </source>
</evidence>
<sequence length="744" mass="81477">MPILRAGFPALVVCLLLLLPQVHAFGAGNIASISAVEGKNWRHGDIEDILKTVAFIHGHKWTSTMIKRVYFGNWLRDYSQAMDVGTLKNLQADTIRILVWVLSFLSFGYATGEFEVTSDRLGVYRPEEHIDNPKDYADNEDARQFDKRLRPPVRNVELEIDPDTGMKNYIANERGDWATSAAYVKFSLSRSIHYGRMYTNGGDKKGKEEDLCEALRCLGQGLHTLEDFAAHTNYCELVLREMGLHSVFPHTGVATQCNVRGHHVFPLVTGTFGMVDFFHSVLGEATDHFTQSEVNEMDLALGDAENNAQSSNSLNALTGLLGKVPGTRDLVTEAESLKHQSETQETLNRSRGSHMGYAQAEGTRASTPQPSSSGGAPGPGLQGMPDFNPQETVAKIYPILAFRDKVVRKLTSIIEKIPGLETIIEKITETLTVFIMSLLAPFVRPLINAASKSLQTGSAGVIDASGKHQYEPWTDPHCTDPTHSLLSKDHFANILNEPAGQVASAIVKYVAPRVLYAWQHIDVPEHEVLNDCLRVFHHPVLRDMNNEAHRTMFEAVQNWAHSRPDRGANLNDILSSEGVRSGKNTGGVPHTHGGGQGGFAALGGNHGHGHGQSHNQQSQSSGGHQSFFGLGQSQQHGQQQQSHSSGLPWEKLSSLPIPGMSNLNKLNKLESTISNFIPGGLSHGSSRGVEGNGAEYTGGNESQQFHQQYQHNQQNSGYYDQSYGQYGHGHGHGQQGYGHGGHGY</sequence>
<evidence type="ECO:0000256" key="2">
    <source>
        <dbReference type="SAM" id="SignalP"/>
    </source>
</evidence>
<feature type="region of interest" description="Disordered" evidence="1">
    <location>
        <begin position="723"/>
        <end position="744"/>
    </location>
</feature>
<feature type="compositionally biased region" description="Low complexity" evidence="1">
    <location>
        <begin position="612"/>
        <end position="646"/>
    </location>
</feature>
<accession>A0A1V6TN66</accession>
<dbReference type="OrthoDB" id="2506204at2759"/>
<gene>
    <name evidence="3" type="ORF">PENSTE_c004G07258</name>
</gene>
<dbReference type="InterPro" id="IPR052577">
    <property type="entry name" value="VWA7"/>
</dbReference>
<evidence type="ECO:0000313" key="3">
    <source>
        <dbReference type="EMBL" id="OQE27777.1"/>
    </source>
</evidence>
<proteinExistence type="predicted"/>